<evidence type="ECO:0000313" key="7">
    <source>
        <dbReference type="Proteomes" id="UP001499993"/>
    </source>
</evidence>
<comment type="caution">
    <text evidence="6">The sequence shown here is derived from an EMBL/GenBank/DDBJ whole genome shotgun (WGS) entry which is preliminary data.</text>
</comment>
<evidence type="ECO:0000256" key="3">
    <source>
        <dbReference type="ARBA" id="ARBA00023295"/>
    </source>
</evidence>
<dbReference type="InterPro" id="IPR017853">
    <property type="entry name" value="GH"/>
</dbReference>
<dbReference type="InterPro" id="IPR001764">
    <property type="entry name" value="Glyco_hydro_3_N"/>
</dbReference>
<dbReference type="PANTHER" id="PTHR30480:SF16">
    <property type="entry name" value="GLYCOSIDE HYDROLASE FAMILY 3 DOMAIN PROTEIN"/>
    <property type="match status" value="1"/>
</dbReference>
<dbReference type="Proteomes" id="UP001499993">
    <property type="component" value="Unassembled WGS sequence"/>
</dbReference>
<gene>
    <name evidence="6" type="ORF">GCM10023224_31630</name>
</gene>
<accession>A0ABP9GJU7</accession>
<feature type="domain" description="Glycoside hydrolase family 3 N-terminal" evidence="5">
    <location>
        <begin position="36"/>
        <end position="348"/>
    </location>
</feature>
<feature type="region of interest" description="Disordered" evidence="4">
    <location>
        <begin position="81"/>
        <end position="102"/>
    </location>
</feature>
<sequence length="357" mass="35846">MSAAGDPALRRLAHTVLMPGFAGTAVPPWLARAVDDGVGAVLYFAHNLADDPARLSAELRGLRPDLLTASDEEGGRVSRLYAAGTSPHPGHGELGRGSPERTRRAAAAMGRELAAAGIGAALAPVADLGSDPRNPVIGDRSFGADPQRVAAHTAAFVDGLHAAGVAAAAKHFPGHGDTATDSHLDLPVVAADADTLRSRELVPFAGAVAAGTDMVMAGHLAVPALDTAPASVSARCYELLRDELGFEGVAVTDALDMRGLSAHTGAVERIEGVARGAAAALAAGADLLCLGNPAEAAGIAAGAVDASAAAHVADEALFTAARDAVLAALDRGSLPAERLAEAAGRVERLLAERPPPP</sequence>
<comment type="similarity">
    <text evidence="1">Belongs to the glycosyl hydrolase 3 family.</text>
</comment>
<name>A0ABP9GJU7_9ACTN</name>
<dbReference type="RefSeq" id="WP_345557164.1">
    <property type="nucleotide sequence ID" value="NZ_BAABIK010000017.1"/>
</dbReference>
<feature type="compositionally biased region" description="Basic and acidic residues" evidence="4">
    <location>
        <begin position="90"/>
        <end position="102"/>
    </location>
</feature>
<reference evidence="7" key="1">
    <citation type="journal article" date="2019" name="Int. J. Syst. Evol. Microbiol.">
        <title>The Global Catalogue of Microorganisms (GCM) 10K type strain sequencing project: providing services to taxonomists for standard genome sequencing and annotation.</title>
        <authorList>
            <consortium name="The Broad Institute Genomics Platform"/>
            <consortium name="The Broad Institute Genome Sequencing Center for Infectious Disease"/>
            <person name="Wu L."/>
            <person name="Ma J."/>
        </authorList>
    </citation>
    <scope>NUCLEOTIDE SEQUENCE [LARGE SCALE GENOMIC DNA]</scope>
    <source>
        <strain evidence="7">JCM 18123</strain>
    </source>
</reference>
<evidence type="ECO:0000259" key="5">
    <source>
        <dbReference type="Pfam" id="PF00933"/>
    </source>
</evidence>
<protein>
    <recommendedName>
        <fullName evidence="5">Glycoside hydrolase family 3 N-terminal domain-containing protein</fullName>
    </recommendedName>
</protein>
<evidence type="ECO:0000256" key="4">
    <source>
        <dbReference type="SAM" id="MobiDB-lite"/>
    </source>
</evidence>
<dbReference type="SUPFAM" id="SSF51445">
    <property type="entry name" value="(Trans)glycosidases"/>
    <property type="match status" value="1"/>
</dbReference>
<dbReference type="EMBL" id="BAABIK010000017">
    <property type="protein sequence ID" value="GAA4945974.1"/>
    <property type="molecule type" value="Genomic_DNA"/>
</dbReference>
<dbReference type="PANTHER" id="PTHR30480">
    <property type="entry name" value="BETA-HEXOSAMINIDASE-RELATED"/>
    <property type="match status" value="1"/>
</dbReference>
<dbReference type="Gene3D" id="3.20.20.300">
    <property type="entry name" value="Glycoside hydrolase, family 3, N-terminal domain"/>
    <property type="match status" value="1"/>
</dbReference>
<keyword evidence="7" id="KW-1185">Reference proteome</keyword>
<dbReference type="InterPro" id="IPR050226">
    <property type="entry name" value="NagZ_Beta-hexosaminidase"/>
</dbReference>
<proteinExistence type="inferred from homology"/>
<organism evidence="6 7">
    <name type="scientific">Streptomonospora halophila</name>
    <dbReference type="NCBI Taxonomy" id="427369"/>
    <lineage>
        <taxon>Bacteria</taxon>
        <taxon>Bacillati</taxon>
        <taxon>Actinomycetota</taxon>
        <taxon>Actinomycetes</taxon>
        <taxon>Streptosporangiales</taxon>
        <taxon>Nocardiopsidaceae</taxon>
        <taxon>Streptomonospora</taxon>
    </lineage>
</organism>
<evidence type="ECO:0000313" key="6">
    <source>
        <dbReference type="EMBL" id="GAA4945974.1"/>
    </source>
</evidence>
<dbReference type="InterPro" id="IPR036962">
    <property type="entry name" value="Glyco_hydro_3_N_sf"/>
</dbReference>
<evidence type="ECO:0000256" key="1">
    <source>
        <dbReference type="ARBA" id="ARBA00005336"/>
    </source>
</evidence>
<dbReference type="Pfam" id="PF00933">
    <property type="entry name" value="Glyco_hydro_3"/>
    <property type="match status" value="1"/>
</dbReference>
<keyword evidence="2" id="KW-0378">Hydrolase</keyword>
<evidence type="ECO:0000256" key="2">
    <source>
        <dbReference type="ARBA" id="ARBA00022801"/>
    </source>
</evidence>
<keyword evidence="3" id="KW-0326">Glycosidase</keyword>